<dbReference type="Gene3D" id="3.30.70.1230">
    <property type="entry name" value="Nucleotide cyclase"/>
    <property type="match status" value="1"/>
</dbReference>
<proteinExistence type="predicted"/>
<dbReference type="Pfam" id="PF13191">
    <property type="entry name" value="AAA_16"/>
    <property type="match status" value="1"/>
</dbReference>
<evidence type="ECO:0000256" key="3">
    <source>
        <dbReference type="PROSITE-ProRule" id="PRU00339"/>
    </source>
</evidence>
<gene>
    <name evidence="6" type="ORF">Pma05_26730</name>
</gene>
<dbReference type="SUPFAM" id="SSF52540">
    <property type="entry name" value="P-loop containing nucleoside triphosphate hydrolases"/>
    <property type="match status" value="1"/>
</dbReference>
<evidence type="ECO:0000256" key="1">
    <source>
        <dbReference type="ARBA" id="ARBA00022741"/>
    </source>
</evidence>
<keyword evidence="2" id="KW-0067">ATP-binding</keyword>
<name>A0ABQ4EN88_9ACTN</name>
<dbReference type="PANTHER" id="PTHR16305:SF28">
    <property type="entry name" value="GUANYLATE CYCLASE DOMAIN-CONTAINING PROTEIN"/>
    <property type="match status" value="1"/>
</dbReference>
<dbReference type="InterPro" id="IPR019734">
    <property type="entry name" value="TPR_rpt"/>
</dbReference>
<feature type="region of interest" description="Disordered" evidence="4">
    <location>
        <begin position="548"/>
        <end position="589"/>
    </location>
</feature>
<dbReference type="PANTHER" id="PTHR16305">
    <property type="entry name" value="TESTICULAR SOLUBLE ADENYLYL CYCLASE"/>
    <property type="match status" value="1"/>
</dbReference>
<dbReference type="InterPro" id="IPR029787">
    <property type="entry name" value="Nucleotide_cyclase"/>
</dbReference>
<dbReference type="EMBL" id="BONX01000016">
    <property type="protein sequence ID" value="GIG96100.1"/>
    <property type="molecule type" value="Genomic_DNA"/>
</dbReference>
<sequence length="1313" mass="135686">MTCPVCGTVAVPGARFCHNCGVALPAAATLPEAERRVVTVLFGDLSDFTSWSEDLDPERVSTVTDRVLAALAGAVKTFGGHVDKLTGDGIMAVFGAPVAHEDDAERAVRAALSMQRAVRRVLDDEQGGGAPLGLRVGLNTGDVVAGFQAAIEYTVIGDTVNTAARLADAAAIGAVYAGARTAAATRRVASWRQLRPLRLKGKREPVEAYELLGLLDAPGTRSGLGDEAPFVGRETEIGRVAGRLAEVIDQGQPRVLLMTAEAGIGKSRFAAEVERLAAGYDVGAGRYATHTGARVLSVKCAAFGERRRLAPLADLVRAAVGLPDGPATAVTRPVVEERLRRLGQRLSRHRPDPPPVAVDLLLALLGYTELPSAHGTVPAGPAEWSAGEPTPDADAIPAAVAELLSALAAETPLAVIVDDLHDATPETTDALGVTLSRLTGPVLVLLLGRPELVRTAGALTRVADAEVHALPPLRGADAARLLTAYLGGGRLPQADVGRLLATAQGNPFYLAELVTLLMERGALTTVLGRTPPRSPAGAQPTGVAGLAARTGATGPATPAGRTGERSGGTVGADEGPGVTPTSAAAGGPGLAGGTVGGAASGATGIWRLAPGSLGSRLLSRDLAAVLAARIDALPPDARAALRDAAVVGDTVPAGALEALRERRAGREGRPTAVVAVELERAVEELLQRRMLHRNREGYTFATPLMREAVYAGIGKADLADRHAALAEWAAPPAPGTGPGEVVRVGTGASGLPVAERDAFIAEHAERASALADVVSLRSDATARNVAPLGMAALGRSARRALAAGEPAQAVEYAERAARLAGESVPGGDRLVHARALLQVGRIAEALAFAEKIGANAGDDVAVRAGALLVVGQAHLAQGDQARAVNSWQEALQVATRANLPGPRASAMRRLGMADFVSGRLSQASSRFAGAYQVNLDADDPRGQAWSLQNLAWVTTTRGDFAGTDAVLGRAARLFAEIDDPVGRAWLRGTTAFARLLAGRLGEARRLAQVFLPFGERVSEVWAVGTLRAVAAFAAAELGELADADREARRAYRDFAAASDDWGRGFALVVRGAVARGVGEPEHATDLLTDALGYGRRTAHPLLTGLAGTLRGFVALDRGDVAAAERDAEAVLAAVEPHNPLAPTQLGPRMLLAASRLADGDAPTAVNLLEPIATAGAVPSVLFSRRQALARYASALLAAGQTAVALNWARQAVQAPGEDIRSRVIAARILAEALAGAGQPAEAAEVAEEAVRLAYSTQQTSERAAAEELRDRLARPSTDATRQGLVVVRQRLAGEGTFESIDLRDTAQPEQPLA</sequence>
<feature type="repeat" description="TPR" evidence="3">
    <location>
        <begin position="864"/>
        <end position="897"/>
    </location>
</feature>
<dbReference type="SMART" id="SM00044">
    <property type="entry name" value="CYCc"/>
    <property type="match status" value="1"/>
</dbReference>
<dbReference type="InterPro" id="IPR011990">
    <property type="entry name" value="TPR-like_helical_dom_sf"/>
</dbReference>
<keyword evidence="7" id="KW-1185">Reference proteome</keyword>
<comment type="caution">
    <text evidence="6">The sequence shown here is derived from an EMBL/GenBank/DDBJ whole genome shotgun (WGS) entry which is preliminary data.</text>
</comment>
<dbReference type="Pfam" id="PF00211">
    <property type="entry name" value="Guanylate_cyc"/>
    <property type="match status" value="1"/>
</dbReference>
<dbReference type="PROSITE" id="PS50005">
    <property type="entry name" value="TPR"/>
    <property type="match status" value="1"/>
</dbReference>
<protein>
    <recommendedName>
        <fullName evidence="5">Guanylate cyclase domain-containing protein</fullName>
    </recommendedName>
</protein>
<dbReference type="SUPFAM" id="SSF48452">
    <property type="entry name" value="TPR-like"/>
    <property type="match status" value="3"/>
</dbReference>
<feature type="compositionally biased region" description="Low complexity" evidence="4">
    <location>
        <begin position="548"/>
        <end position="561"/>
    </location>
</feature>
<organism evidence="6 7">
    <name type="scientific">Plantactinospora mayteni</name>
    <dbReference type="NCBI Taxonomy" id="566021"/>
    <lineage>
        <taxon>Bacteria</taxon>
        <taxon>Bacillati</taxon>
        <taxon>Actinomycetota</taxon>
        <taxon>Actinomycetes</taxon>
        <taxon>Micromonosporales</taxon>
        <taxon>Micromonosporaceae</taxon>
        <taxon>Plantactinospora</taxon>
    </lineage>
</organism>
<keyword evidence="3" id="KW-0802">TPR repeat</keyword>
<evidence type="ECO:0000313" key="7">
    <source>
        <dbReference type="Proteomes" id="UP000621500"/>
    </source>
</evidence>
<dbReference type="Gene3D" id="1.25.40.10">
    <property type="entry name" value="Tetratricopeptide repeat domain"/>
    <property type="match status" value="2"/>
</dbReference>
<dbReference type="CDD" id="cd07302">
    <property type="entry name" value="CHD"/>
    <property type="match status" value="1"/>
</dbReference>
<dbReference type="InterPro" id="IPR027417">
    <property type="entry name" value="P-loop_NTPase"/>
</dbReference>
<keyword evidence="1" id="KW-0547">Nucleotide-binding</keyword>
<evidence type="ECO:0000256" key="2">
    <source>
        <dbReference type="ARBA" id="ARBA00022840"/>
    </source>
</evidence>
<evidence type="ECO:0000259" key="5">
    <source>
        <dbReference type="PROSITE" id="PS50125"/>
    </source>
</evidence>
<feature type="domain" description="Guanylate cyclase" evidence="5">
    <location>
        <begin position="39"/>
        <end position="167"/>
    </location>
</feature>
<dbReference type="Proteomes" id="UP000621500">
    <property type="component" value="Unassembled WGS sequence"/>
</dbReference>
<dbReference type="PROSITE" id="PS50125">
    <property type="entry name" value="GUANYLATE_CYCLASE_2"/>
    <property type="match status" value="1"/>
</dbReference>
<evidence type="ECO:0000256" key="4">
    <source>
        <dbReference type="SAM" id="MobiDB-lite"/>
    </source>
</evidence>
<evidence type="ECO:0000313" key="6">
    <source>
        <dbReference type="EMBL" id="GIG96100.1"/>
    </source>
</evidence>
<dbReference type="SUPFAM" id="SSF55073">
    <property type="entry name" value="Nucleotide cyclase"/>
    <property type="match status" value="1"/>
</dbReference>
<feature type="compositionally biased region" description="Low complexity" evidence="4">
    <location>
        <begin position="575"/>
        <end position="585"/>
    </location>
</feature>
<dbReference type="InterPro" id="IPR001054">
    <property type="entry name" value="A/G_cyclase"/>
</dbReference>
<reference evidence="6 7" key="1">
    <citation type="submission" date="2021-01" db="EMBL/GenBank/DDBJ databases">
        <title>Whole genome shotgun sequence of Plantactinospora mayteni NBRC 109088.</title>
        <authorList>
            <person name="Komaki H."/>
            <person name="Tamura T."/>
        </authorList>
    </citation>
    <scope>NUCLEOTIDE SEQUENCE [LARGE SCALE GENOMIC DNA]</scope>
    <source>
        <strain evidence="6 7">NBRC 109088</strain>
    </source>
</reference>
<accession>A0ABQ4EN88</accession>
<dbReference type="InterPro" id="IPR041664">
    <property type="entry name" value="AAA_16"/>
</dbReference>